<feature type="region of interest" description="Disordered" evidence="1">
    <location>
        <begin position="1"/>
        <end position="27"/>
    </location>
</feature>
<accession>A0AAD7RVK3</accession>
<dbReference type="EMBL" id="JAINUG010000161">
    <property type="protein sequence ID" value="KAJ8391133.1"/>
    <property type="molecule type" value="Genomic_DNA"/>
</dbReference>
<evidence type="ECO:0000313" key="3">
    <source>
        <dbReference type="Proteomes" id="UP001221898"/>
    </source>
</evidence>
<gene>
    <name evidence="2" type="ORF">AAFF_G00095620</name>
</gene>
<keyword evidence="3" id="KW-1185">Reference proteome</keyword>
<evidence type="ECO:0000313" key="2">
    <source>
        <dbReference type="EMBL" id="KAJ8391133.1"/>
    </source>
</evidence>
<sequence length="97" mass="10585">MDQWGAVEQLPSYPQKSDAAKSETNPSVLRLARSPIVHYPQTSSCSRNNAGRRASVNMAREQTTASWYTTQSNGNIAWLTVGLIHTASKPAVDYASC</sequence>
<name>A0AAD7RVK3_9TELE</name>
<proteinExistence type="predicted"/>
<comment type="caution">
    <text evidence="2">The sequence shown here is derived from an EMBL/GenBank/DDBJ whole genome shotgun (WGS) entry which is preliminary data.</text>
</comment>
<protein>
    <submittedName>
        <fullName evidence="2">Uncharacterized protein</fullName>
    </submittedName>
</protein>
<dbReference type="AlphaFoldDB" id="A0AAD7RVK3"/>
<organism evidence="2 3">
    <name type="scientific">Aldrovandia affinis</name>
    <dbReference type="NCBI Taxonomy" id="143900"/>
    <lineage>
        <taxon>Eukaryota</taxon>
        <taxon>Metazoa</taxon>
        <taxon>Chordata</taxon>
        <taxon>Craniata</taxon>
        <taxon>Vertebrata</taxon>
        <taxon>Euteleostomi</taxon>
        <taxon>Actinopterygii</taxon>
        <taxon>Neopterygii</taxon>
        <taxon>Teleostei</taxon>
        <taxon>Notacanthiformes</taxon>
        <taxon>Halosauridae</taxon>
        <taxon>Aldrovandia</taxon>
    </lineage>
</organism>
<reference evidence="2" key="1">
    <citation type="journal article" date="2023" name="Science">
        <title>Genome structures resolve the early diversification of teleost fishes.</title>
        <authorList>
            <person name="Parey E."/>
            <person name="Louis A."/>
            <person name="Montfort J."/>
            <person name="Bouchez O."/>
            <person name="Roques C."/>
            <person name="Iampietro C."/>
            <person name="Lluch J."/>
            <person name="Castinel A."/>
            <person name="Donnadieu C."/>
            <person name="Desvignes T."/>
            <person name="Floi Bucao C."/>
            <person name="Jouanno E."/>
            <person name="Wen M."/>
            <person name="Mejri S."/>
            <person name="Dirks R."/>
            <person name="Jansen H."/>
            <person name="Henkel C."/>
            <person name="Chen W.J."/>
            <person name="Zahm M."/>
            <person name="Cabau C."/>
            <person name="Klopp C."/>
            <person name="Thompson A.W."/>
            <person name="Robinson-Rechavi M."/>
            <person name="Braasch I."/>
            <person name="Lecointre G."/>
            <person name="Bobe J."/>
            <person name="Postlethwait J.H."/>
            <person name="Berthelot C."/>
            <person name="Roest Crollius H."/>
            <person name="Guiguen Y."/>
        </authorList>
    </citation>
    <scope>NUCLEOTIDE SEQUENCE</scope>
    <source>
        <strain evidence="2">NC1722</strain>
    </source>
</reference>
<evidence type="ECO:0000256" key="1">
    <source>
        <dbReference type="SAM" id="MobiDB-lite"/>
    </source>
</evidence>
<dbReference type="Proteomes" id="UP001221898">
    <property type="component" value="Unassembled WGS sequence"/>
</dbReference>